<evidence type="ECO:0000313" key="2">
    <source>
        <dbReference type="EMBL" id="THJ38855.1"/>
    </source>
</evidence>
<dbReference type="Gene3D" id="3.30.300.30">
    <property type="match status" value="1"/>
</dbReference>
<dbReference type="SUPFAM" id="SSF56801">
    <property type="entry name" value="Acetyl-CoA synthetase-like"/>
    <property type="match status" value="1"/>
</dbReference>
<evidence type="ECO:0000313" key="3">
    <source>
        <dbReference type="Proteomes" id="UP000305282"/>
    </source>
</evidence>
<protein>
    <submittedName>
        <fullName evidence="2">Long-chain fatty acid--CoA ligase</fullName>
    </submittedName>
</protein>
<reference evidence="2 3" key="1">
    <citation type="submission" date="2019-04" db="EMBL/GenBank/DDBJ databases">
        <title>Draft genome sequences for three unisolated Alnus-infective Frankia Sp+ strains, AgTrS, AiOr and AvVan, the first sequenced Frankia strains able to sporulate in-planta.</title>
        <authorList>
            <person name="Bethencourt L."/>
            <person name="Vautrin F."/>
            <person name="Taib N."/>
            <person name="Dubost A."/>
            <person name="Castro-Garcia L."/>
            <person name="Imbaud O."/>
            <person name="Abrouk D."/>
            <person name="Fournier P."/>
            <person name="Briolay J."/>
            <person name="Nguyen A."/>
            <person name="Normand P."/>
            <person name="Fernandez M.P."/>
            <person name="Brochier-Armanet C."/>
            <person name="Herrera-Belaroussi A."/>
        </authorList>
    </citation>
    <scope>NUCLEOTIDE SEQUENCE [LARGE SCALE GENOMIC DNA]</scope>
    <source>
        <strain evidence="2 3">AvVan</strain>
    </source>
</reference>
<gene>
    <name evidence="2" type="ORF">E7Y31_20695</name>
</gene>
<keyword evidence="2" id="KW-0436">Ligase</keyword>
<dbReference type="GO" id="GO:0016874">
    <property type="term" value="F:ligase activity"/>
    <property type="evidence" value="ECO:0007669"/>
    <property type="project" value="UniProtKB-KW"/>
</dbReference>
<evidence type="ECO:0000259" key="1">
    <source>
        <dbReference type="Pfam" id="PF13193"/>
    </source>
</evidence>
<comment type="caution">
    <text evidence="2">The sequence shown here is derived from an EMBL/GenBank/DDBJ whole genome shotgun (WGS) entry which is preliminary data.</text>
</comment>
<organism evidence="2 3">
    <name type="scientific">Candidatus Frankia alpina</name>
    <dbReference type="NCBI Taxonomy" id="2699483"/>
    <lineage>
        <taxon>Bacteria</taxon>
        <taxon>Bacillati</taxon>
        <taxon>Actinomycetota</taxon>
        <taxon>Actinomycetes</taxon>
        <taxon>Frankiales</taxon>
        <taxon>Frankiaceae</taxon>
        <taxon>Frankia</taxon>
    </lineage>
</organism>
<proteinExistence type="predicted"/>
<dbReference type="AlphaFoldDB" id="A0A4S5C5C9"/>
<feature type="non-terminal residue" evidence="2">
    <location>
        <position position="1"/>
    </location>
</feature>
<dbReference type="Proteomes" id="UP000305282">
    <property type="component" value="Unassembled WGS sequence"/>
</dbReference>
<feature type="domain" description="AMP-binding enzyme C-terminal" evidence="1">
    <location>
        <begin position="3"/>
        <end position="53"/>
    </location>
</feature>
<dbReference type="EMBL" id="SSXH01000778">
    <property type="protein sequence ID" value="THJ38855.1"/>
    <property type="molecule type" value="Genomic_DNA"/>
</dbReference>
<dbReference type="InterPro" id="IPR025110">
    <property type="entry name" value="AMP-bd_C"/>
</dbReference>
<sequence length="68" mass="7138">APVIGEIGVAFVEPTDPASPPALAELRAWVRGRLADYKAPDRLEVVEALPLTSMLKVDTAALRTLAAG</sequence>
<dbReference type="Pfam" id="PF13193">
    <property type="entry name" value="AMP-binding_C"/>
    <property type="match status" value="1"/>
</dbReference>
<dbReference type="RefSeq" id="WP_412842872.1">
    <property type="nucleotide sequence ID" value="NZ_SSXH01000778.1"/>
</dbReference>
<dbReference type="InterPro" id="IPR045851">
    <property type="entry name" value="AMP-bd_C_sf"/>
</dbReference>
<name>A0A4S5C5C9_9ACTN</name>
<accession>A0A4S5C5C9</accession>
<keyword evidence="3" id="KW-1185">Reference proteome</keyword>